<dbReference type="STRING" id="355243.SAMN03080615_00397"/>
<keyword evidence="2" id="KW-1185">Reference proteome</keyword>
<organism evidence="1 2">
    <name type="scientific">Amphritea atlantica</name>
    <dbReference type="NCBI Taxonomy" id="355243"/>
    <lineage>
        <taxon>Bacteria</taxon>
        <taxon>Pseudomonadati</taxon>
        <taxon>Pseudomonadota</taxon>
        <taxon>Gammaproteobacteria</taxon>
        <taxon>Oceanospirillales</taxon>
        <taxon>Oceanospirillaceae</taxon>
        <taxon>Amphritea</taxon>
    </lineage>
</organism>
<reference evidence="2" key="1">
    <citation type="submission" date="2016-10" db="EMBL/GenBank/DDBJ databases">
        <authorList>
            <person name="Varghese N."/>
            <person name="Submissions S."/>
        </authorList>
    </citation>
    <scope>NUCLEOTIDE SEQUENCE [LARGE SCALE GENOMIC DNA]</scope>
    <source>
        <strain evidence="2">DSM 18887</strain>
    </source>
</reference>
<accession>A0A1H9D807</accession>
<dbReference type="InterPro" id="IPR011051">
    <property type="entry name" value="RmlC_Cupin_sf"/>
</dbReference>
<dbReference type="SUPFAM" id="SSF51182">
    <property type="entry name" value="RmlC-like cupins"/>
    <property type="match status" value="1"/>
</dbReference>
<evidence type="ECO:0000313" key="1">
    <source>
        <dbReference type="EMBL" id="SEQ09590.1"/>
    </source>
</evidence>
<protein>
    <submittedName>
        <fullName evidence="1">Ethanolamine utilisation protein EutQ</fullName>
    </submittedName>
</protein>
<sequence length="117" mass="13115">MAMTYIKQASQMKQPSMERPGCNAFLGDVMVSDDADKTIVSGFFRMEKSDEPLVYEYTYHEMKIIVEGEMTISDEEGNEVVATAGDIFYFPKGSVITFQSSDYGIGFFCGQRREGEG</sequence>
<proteinExistence type="predicted"/>
<dbReference type="PANTHER" id="PTHR36169">
    <property type="entry name" value="ETHANOLAMINE UTILIZATION PROTEIN EUTQ"/>
    <property type="match status" value="1"/>
</dbReference>
<dbReference type="AlphaFoldDB" id="A0A1H9D807"/>
<dbReference type="PANTHER" id="PTHR36169:SF1">
    <property type="entry name" value="ACETATE KINASE EUTQ"/>
    <property type="match status" value="1"/>
</dbReference>
<dbReference type="RefSeq" id="WP_217647371.1">
    <property type="nucleotide sequence ID" value="NZ_AP025284.1"/>
</dbReference>
<dbReference type="CDD" id="cd02228">
    <property type="entry name" value="cupin_EutQ"/>
    <property type="match status" value="1"/>
</dbReference>
<gene>
    <name evidence="1" type="ORF">SAMN03080615_00397</name>
</gene>
<evidence type="ECO:0000313" key="2">
    <source>
        <dbReference type="Proteomes" id="UP000198749"/>
    </source>
</evidence>
<dbReference type="InterPro" id="IPR014710">
    <property type="entry name" value="RmlC-like_jellyroll"/>
</dbReference>
<dbReference type="Gene3D" id="2.60.120.10">
    <property type="entry name" value="Jelly Rolls"/>
    <property type="match status" value="1"/>
</dbReference>
<name>A0A1H9D807_9GAMM</name>
<dbReference type="Pfam" id="PF06249">
    <property type="entry name" value="EutQ"/>
    <property type="match status" value="1"/>
</dbReference>
<dbReference type="EMBL" id="FOGB01000001">
    <property type="protein sequence ID" value="SEQ09590.1"/>
    <property type="molecule type" value="Genomic_DNA"/>
</dbReference>
<dbReference type="InterPro" id="IPR010424">
    <property type="entry name" value="EutQ"/>
</dbReference>
<dbReference type="Proteomes" id="UP000198749">
    <property type="component" value="Unassembled WGS sequence"/>
</dbReference>